<evidence type="ECO:0000313" key="13">
    <source>
        <dbReference type="Proteomes" id="UP001176521"/>
    </source>
</evidence>
<dbReference type="Gene3D" id="1.10.510.10">
    <property type="entry name" value="Transferase(Phosphotransferase) domain 1"/>
    <property type="match status" value="2"/>
</dbReference>
<organism evidence="12 13">
    <name type="scientific">Tilletia horrida</name>
    <dbReference type="NCBI Taxonomy" id="155126"/>
    <lineage>
        <taxon>Eukaryota</taxon>
        <taxon>Fungi</taxon>
        <taxon>Dikarya</taxon>
        <taxon>Basidiomycota</taxon>
        <taxon>Ustilaginomycotina</taxon>
        <taxon>Exobasidiomycetes</taxon>
        <taxon>Tilletiales</taxon>
        <taxon>Tilletiaceae</taxon>
        <taxon>Tilletia</taxon>
    </lineage>
</organism>
<dbReference type="InterPro" id="IPR000719">
    <property type="entry name" value="Prot_kinase_dom"/>
</dbReference>
<evidence type="ECO:0000256" key="3">
    <source>
        <dbReference type="ARBA" id="ARBA00022527"/>
    </source>
</evidence>
<proteinExistence type="inferred from homology"/>
<dbReference type="EC" id="2.7.11.2" evidence="12"/>
<evidence type="ECO:0000256" key="6">
    <source>
        <dbReference type="ARBA" id="ARBA00022777"/>
    </source>
</evidence>
<evidence type="ECO:0000256" key="2">
    <source>
        <dbReference type="ARBA" id="ARBA00006485"/>
    </source>
</evidence>
<evidence type="ECO:0000256" key="1">
    <source>
        <dbReference type="ARBA" id="ARBA00004123"/>
    </source>
</evidence>
<feature type="compositionally biased region" description="Basic and acidic residues" evidence="10">
    <location>
        <begin position="953"/>
        <end position="974"/>
    </location>
</feature>
<evidence type="ECO:0000256" key="5">
    <source>
        <dbReference type="ARBA" id="ARBA00022741"/>
    </source>
</evidence>
<keyword evidence="5 9" id="KW-0547">Nucleotide-binding</keyword>
<dbReference type="GO" id="GO:0004693">
    <property type="term" value="F:cyclin-dependent protein serine/threonine kinase activity"/>
    <property type="evidence" value="ECO:0007669"/>
    <property type="project" value="TreeGrafter"/>
</dbReference>
<dbReference type="SMART" id="SM00220">
    <property type="entry name" value="S_TKc"/>
    <property type="match status" value="1"/>
</dbReference>
<keyword evidence="4 12" id="KW-0808">Transferase</keyword>
<dbReference type="InterPro" id="IPR017441">
    <property type="entry name" value="Protein_kinase_ATP_BS"/>
</dbReference>
<dbReference type="Gene3D" id="3.30.200.20">
    <property type="entry name" value="Phosphorylase Kinase, domain 1"/>
    <property type="match status" value="1"/>
</dbReference>
<evidence type="ECO:0000256" key="10">
    <source>
        <dbReference type="SAM" id="MobiDB-lite"/>
    </source>
</evidence>
<dbReference type="InterPro" id="IPR050108">
    <property type="entry name" value="CDK"/>
</dbReference>
<feature type="region of interest" description="Disordered" evidence="10">
    <location>
        <begin position="206"/>
        <end position="236"/>
    </location>
</feature>
<sequence length="1103" mass="113932">MSASQAPATTAAALPAGSISKRPASPYDLPGAAAPKIPRYGGDLPADATGALAGDPLLPAPIPIDANMVDASPAFEPQPGAPLHPSVVHASPAPNSIKAASGGAKTSQYLAAIKQQHRSVHQPFAAGGPLASSSSFAADTVGVVPANVQHTSLSHSVSNTGAFGVLQPKLFDAELDLPISSDPERAKQEHAARFNALKPLPRLRSEQSALFRGGSRRAARKAAAERSRKERNGKPDQIQWVGCSASSDYELSERLGQGTFGVVQRGRDKRNDRDVALKKVVIHEEKDGMPITTIREIKLLKLLRHPAVIPVIDIVYEPPPLLHNEIRALVERGQDPAAYIREKEASMSSNAGVSSSSSLNGISGAARGTIYMVEPYMDHDLNGLLENQQISKLPPSQIKLYMKQLLEGTLYLHKNRILHRDMKAANLLINNEGSLQIADFGLARPFRDTNDPSPLSEPDSSSKAGSRYGKSSSGSSSSANDVDTRDRPAWKGKGKAHGSSHSDYTGMVVTRWYRPPELLAGMKNYGPAVDMWGLGCILGEMYLKRPMFKGASEINQMQLIVQAMGAPTRTSYPDWWSLTGVRDADPSGRPDFGGKMTGQKDFGTSTGGLHSFFVKSGIEPDFDMLHLLEQMLALDPKKRISAREALAHPWFWKRPYPADPKKLPKYEPSKEMDRAKREAKQLALLEQQQKAMMPPQGMGVMGMGYNMPGGMHAHAGHHGPGHMHGAHAGHGHGIGHAHGHGHGHGMPARVGAGAAGVGGSLPRPPRASLPNRPNVGMPGALPYGPVGVNSGGGGGGGAGGPGAGAIGAMAYGGAGARMSLPMGGGPSAGGAGGMSNGASAYGGPRRTNGPGMQPGFNGDGSSQQQGQQMQQQHAGAGLAGSGGASSGINQFSNWVQQPGGMEHQHPQQLGGGGGDGGPMGGGGGGGGGASHADNNWTFNPNEATGFRNTPFKPSRDRDRNGGYGDRDLDRDRMGGFRRRGGGPGGGGFGGGGHRGMGSRFSGGGGGGGGGGGRFGYNRPPPGGMEMGHGGGSGMGMGMGGGPGGNMGAPPPGPPPGAPPPQPPLSPSQPGAAGSGAGRAPGETRWGAAPPGRGGRGPMQYDDM</sequence>
<dbReference type="AlphaFoldDB" id="A0AAN6GHV7"/>
<dbReference type="InterPro" id="IPR008271">
    <property type="entry name" value="Ser/Thr_kinase_AS"/>
</dbReference>
<feature type="region of interest" description="Disordered" evidence="10">
    <location>
        <begin position="446"/>
        <end position="502"/>
    </location>
</feature>
<feature type="compositionally biased region" description="Gly residues" evidence="10">
    <location>
        <begin position="909"/>
        <end position="929"/>
    </location>
</feature>
<dbReference type="InterPro" id="IPR011009">
    <property type="entry name" value="Kinase-like_dom_sf"/>
</dbReference>
<feature type="region of interest" description="Disordered" evidence="10">
    <location>
        <begin position="827"/>
        <end position="1103"/>
    </location>
</feature>
<dbReference type="Pfam" id="PF00069">
    <property type="entry name" value="Pkinase"/>
    <property type="match status" value="2"/>
</dbReference>
<keyword evidence="13" id="KW-1185">Reference proteome</keyword>
<dbReference type="PROSITE" id="PS00108">
    <property type="entry name" value="PROTEIN_KINASE_ST"/>
    <property type="match status" value="1"/>
</dbReference>
<feature type="compositionally biased region" description="Basic residues" evidence="10">
    <location>
        <begin position="717"/>
        <end position="743"/>
    </location>
</feature>
<comment type="similarity">
    <text evidence="2">Belongs to the protein kinase superfamily. CMGC Ser/Thr protein kinase family. CDC2/CDKX subfamily.</text>
</comment>
<accession>A0AAN6GHV7</accession>
<dbReference type="GO" id="GO:0005634">
    <property type="term" value="C:nucleus"/>
    <property type="evidence" value="ECO:0007669"/>
    <property type="project" value="UniProtKB-SubCell"/>
</dbReference>
<gene>
    <name evidence="12" type="primary">BUR1_1</name>
    <name evidence="12" type="ORF">OC842_000287</name>
</gene>
<feature type="domain" description="Protein kinase" evidence="11">
    <location>
        <begin position="249"/>
        <end position="651"/>
    </location>
</feature>
<feature type="compositionally biased region" description="Gly residues" evidence="10">
    <location>
        <begin position="981"/>
        <end position="1014"/>
    </location>
</feature>
<dbReference type="PROSITE" id="PS00107">
    <property type="entry name" value="PROTEIN_KINASE_ATP"/>
    <property type="match status" value="1"/>
</dbReference>
<comment type="caution">
    <text evidence="12">The sequence shown here is derived from an EMBL/GenBank/DDBJ whole genome shotgun (WGS) entry which is preliminary data.</text>
</comment>
<feature type="compositionally biased region" description="Gly residues" evidence="10">
    <location>
        <begin position="1024"/>
        <end position="1046"/>
    </location>
</feature>
<comment type="subcellular location">
    <subcellularLocation>
        <location evidence="1">Nucleus</location>
    </subcellularLocation>
</comment>
<feature type="compositionally biased region" description="Polar residues" evidence="10">
    <location>
        <begin position="932"/>
        <end position="942"/>
    </location>
</feature>
<evidence type="ECO:0000259" key="11">
    <source>
        <dbReference type="PROSITE" id="PS50011"/>
    </source>
</evidence>
<evidence type="ECO:0000256" key="8">
    <source>
        <dbReference type="ARBA" id="ARBA00023242"/>
    </source>
</evidence>
<evidence type="ECO:0000256" key="9">
    <source>
        <dbReference type="PROSITE-ProRule" id="PRU10141"/>
    </source>
</evidence>
<dbReference type="PROSITE" id="PS50011">
    <property type="entry name" value="PROTEIN_KINASE_DOM"/>
    <property type="match status" value="1"/>
</dbReference>
<dbReference type="PANTHER" id="PTHR24056">
    <property type="entry name" value="CELL DIVISION PROTEIN KINASE"/>
    <property type="match status" value="1"/>
</dbReference>
<protein>
    <submittedName>
        <fullName evidence="12">Serine/threonine protein kinase, CMGC, CDC2/CDK sub</fullName>
        <ecNumber evidence="12">2.7.11.2</ecNumber>
    </submittedName>
</protein>
<feature type="compositionally biased region" description="Low complexity" evidence="10">
    <location>
        <begin position="451"/>
        <end position="479"/>
    </location>
</feature>
<keyword evidence="8" id="KW-0539">Nucleus</keyword>
<keyword evidence="3 12" id="KW-0723">Serine/threonine-protein kinase</keyword>
<feature type="region of interest" description="Disordered" evidence="10">
    <location>
        <begin position="717"/>
        <end position="776"/>
    </location>
</feature>
<evidence type="ECO:0000256" key="4">
    <source>
        <dbReference type="ARBA" id="ARBA00022679"/>
    </source>
</evidence>
<dbReference type="SUPFAM" id="SSF56112">
    <property type="entry name" value="Protein kinase-like (PK-like)"/>
    <property type="match status" value="1"/>
</dbReference>
<dbReference type="EMBL" id="JAPDMQ010000007">
    <property type="protein sequence ID" value="KAK0540834.1"/>
    <property type="molecule type" value="Genomic_DNA"/>
</dbReference>
<feature type="region of interest" description="Disordered" evidence="10">
    <location>
        <begin position="1"/>
        <end position="40"/>
    </location>
</feature>
<feature type="compositionally biased region" description="Low complexity" evidence="10">
    <location>
        <begin position="1"/>
        <end position="16"/>
    </location>
</feature>
<evidence type="ECO:0000256" key="7">
    <source>
        <dbReference type="ARBA" id="ARBA00022840"/>
    </source>
</evidence>
<feature type="binding site" evidence="9">
    <location>
        <position position="278"/>
    </location>
    <ligand>
        <name>ATP</name>
        <dbReference type="ChEBI" id="CHEBI:30616"/>
    </ligand>
</feature>
<evidence type="ECO:0000313" key="12">
    <source>
        <dbReference type="EMBL" id="KAK0540834.1"/>
    </source>
</evidence>
<keyword evidence="7 9" id="KW-0067">ATP-binding</keyword>
<dbReference type="GO" id="GO:0005524">
    <property type="term" value="F:ATP binding"/>
    <property type="evidence" value="ECO:0007669"/>
    <property type="project" value="UniProtKB-UniRule"/>
</dbReference>
<feature type="compositionally biased region" description="Basic and acidic residues" evidence="10">
    <location>
        <begin position="222"/>
        <end position="234"/>
    </location>
</feature>
<name>A0AAN6GHV7_9BASI</name>
<dbReference type="Proteomes" id="UP001176521">
    <property type="component" value="Unassembled WGS sequence"/>
</dbReference>
<feature type="compositionally biased region" description="Low complexity" evidence="10">
    <location>
        <begin position="860"/>
        <end position="876"/>
    </location>
</feature>
<reference evidence="12" key="1">
    <citation type="journal article" date="2023" name="PhytoFront">
        <title>Draft Genome Resources of Seven Strains of Tilletia horrida, Causal Agent of Kernel Smut of Rice.</title>
        <authorList>
            <person name="Khanal S."/>
            <person name="Antony Babu S."/>
            <person name="Zhou X.G."/>
        </authorList>
    </citation>
    <scope>NUCLEOTIDE SEQUENCE</scope>
    <source>
        <strain evidence="12">TX3</strain>
    </source>
</reference>
<keyword evidence="6 12" id="KW-0418">Kinase</keyword>
<dbReference type="GO" id="GO:0004740">
    <property type="term" value="F:pyruvate dehydrogenase (acetyl-transferring) kinase activity"/>
    <property type="evidence" value="ECO:0007669"/>
    <property type="project" value="UniProtKB-EC"/>
</dbReference>
<feature type="compositionally biased region" description="Pro residues" evidence="10">
    <location>
        <begin position="1048"/>
        <end position="1066"/>
    </location>
</feature>
<dbReference type="PANTHER" id="PTHR24056:SF233">
    <property type="entry name" value="CYCLIN-DEPENDENT KINASE 9"/>
    <property type="match status" value="1"/>
</dbReference>